<sequence length="69" mass="7875">MGFKSWITEKLNPGQRIIRDMEPVSHRTNRKPFTTGQAYSKIEILNRTANMVIDSAAECSYTHSLKCTT</sequence>
<dbReference type="EMBL" id="MG387042">
    <property type="protein sequence ID" value="ATW62672.1"/>
    <property type="molecule type" value="Genomic_DNA"/>
</dbReference>
<dbReference type="Proteomes" id="UP000259545">
    <property type="component" value="Segment"/>
</dbReference>
<dbReference type="KEGG" id="vg:54995175"/>
<evidence type="ECO:0000313" key="2">
    <source>
        <dbReference type="Proteomes" id="UP000259545"/>
    </source>
</evidence>
<protein>
    <submittedName>
        <fullName evidence="1">Uncharacterized protein</fullName>
    </submittedName>
</protein>
<evidence type="ECO:0000313" key="1">
    <source>
        <dbReference type="EMBL" id="ATW62672.1"/>
    </source>
</evidence>
<reference evidence="1" key="1">
    <citation type="submission" date="2017-11" db="EMBL/GenBank/DDBJ databases">
        <title>SP3 genome.</title>
        <authorList>
            <person name="Sritha K.S."/>
            <person name="Sarita G.B."/>
            <person name="Jeena A."/>
        </authorList>
    </citation>
    <scope>NUCLEOTIDE SEQUENCE [LARGE SCALE GENOMIC DNA]</scope>
</reference>
<proteinExistence type="predicted"/>
<accession>A0A2H4PIP1</accession>
<organism evidence="1 2">
    <name type="scientific">Salmonella phage SP-3</name>
    <dbReference type="NCBI Taxonomy" id="1186124"/>
    <lineage>
        <taxon>Viruses</taxon>
        <taxon>Duplodnaviria</taxon>
        <taxon>Heunggongvirae</taxon>
        <taxon>Uroviricota</taxon>
        <taxon>Caudoviricetes</taxon>
    </lineage>
</organism>
<name>A0A2H4PIP1_9CAUD</name>
<keyword evidence="2" id="KW-1185">Reference proteome</keyword>